<dbReference type="RefSeq" id="WP_019599450.1">
    <property type="nucleotide sequence ID" value="NZ_FNQC01000005.1"/>
</dbReference>
<dbReference type="InterPro" id="IPR000653">
    <property type="entry name" value="DegT/StrS_aminotransferase"/>
</dbReference>
<dbReference type="Proteomes" id="UP000199663">
    <property type="component" value="Unassembled WGS sequence"/>
</dbReference>
<dbReference type="Gene3D" id="3.90.1150.10">
    <property type="entry name" value="Aspartate Aminotransferase, domain 1"/>
    <property type="match status" value="1"/>
</dbReference>
<dbReference type="InterPro" id="IPR015422">
    <property type="entry name" value="PyrdxlP-dep_Trfase_small"/>
</dbReference>
<sequence>MITKEAENIHGNLKNFYLSNAARSSFSHILSCLFENEDRKILMPAYIGETNKEGSGVFDPVRKNGVKHDFYKVREDLSADIENIEELLKSGDFKALLIIHYFGFVQNDLKRIIELCDKYKVIFIEDCAHAFHSKFEGKNIGDWGDVAFFSIHKTIATPDGGFFRLNNDKIGIKPLDFVKEKIEPITLDVYIRSDYEDINNKRINNYKHYLNLIQGIKGFKIMYPVLPDGIIPLNFPIIVENGLREKLYFKLIEKGVITCALYYRMIQELNEEKFPESYKLASSILNLPTHQDTTLEDVEVVVQAIKSSFEELLIDLNQ</sequence>
<name>A0A1H3PXW3_9BACT</name>
<keyword evidence="3" id="KW-1185">Reference proteome</keyword>
<accession>A0A1H3PXW3</accession>
<evidence type="ECO:0000313" key="3">
    <source>
        <dbReference type="Proteomes" id="UP000199663"/>
    </source>
</evidence>
<gene>
    <name evidence="2" type="ORF">SAMN05444412_10591</name>
</gene>
<keyword evidence="1" id="KW-0663">Pyridoxal phosphate</keyword>
<proteinExistence type="inferred from homology"/>
<dbReference type="PANTHER" id="PTHR30244">
    <property type="entry name" value="TRANSAMINASE"/>
    <property type="match status" value="1"/>
</dbReference>
<organism evidence="2 3">
    <name type="scientific">Rhodonellum ikkaensis</name>
    <dbReference type="NCBI Taxonomy" id="336829"/>
    <lineage>
        <taxon>Bacteria</taxon>
        <taxon>Pseudomonadati</taxon>
        <taxon>Bacteroidota</taxon>
        <taxon>Cytophagia</taxon>
        <taxon>Cytophagales</taxon>
        <taxon>Cytophagaceae</taxon>
        <taxon>Rhodonellum</taxon>
    </lineage>
</organism>
<comment type="similarity">
    <text evidence="1">Belongs to the DegT/DnrJ/EryC1 family.</text>
</comment>
<evidence type="ECO:0000313" key="2">
    <source>
        <dbReference type="EMBL" id="SDZ05926.1"/>
    </source>
</evidence>
<dbReference type="EMBL" id="FNQC01000005">
    <property type="protein sequence ID" value="SDZ05926.1"/>
    <property type="molecule type" value="Genomic_DNA"/>
</dbReference>
<protein>
    <submittedName>
        <fullName evidence="2">dTDP-4-amino-4,6-dideoxygalactose transaminase</fullName>
    </submittedName>
</protein>
<comment type="caution">
    <text evidence="2">The sequence shown here is derived from an EMBL/GenBank/DDBJ whole genome shotgun (WGS) entry which is preliminary data.</text>
</comment>
<dbReference type="SUPFAM" id="SSF53383">
    <property type="entry name" value="PLP-dependent transferases"/>
    <property type="match status" value="1"/>
</dbReference>
<dbReference type="Gene3D" id="3.40.640.10">
    <property type="entry name" value="Type I PLP-dependent aspartate aminotransferase-like (Major domain)"/>
    <property type="match status" value="1"/>
</dbReference>
<dbReference type="Pfam" id="PF01041">
    <property type="entry name" value="DegT_DnrJ_EryC1"/>
    <property type="match status" value="2"/>
</dbReference>
<dbReference type="InterPro" id="IPR015424">
    <property type="entry name" value="PyrdxlP-dep_Trfase"/>
</dbReference>
<reference evidence="2 3" key="1">
    <citation type="submission" date="2016-10" db="EMBL/GenBank/DDBJ databases">
        <authorList>
            <person name="Varghese N."/>
            <person name="Submissions S."/>
        </authorList>
    </citation>
    <scope>NUCLEOTIDE SEQUENCE [LARGE SCALE GENOMIC DNA]</scope>
    <source>
        <strain evidence="2 3">DSM 17997</strain>
    </source>
</reference>
<dbReference type="PANTHER" id="PTHR30244:SF42">
    <property type="entry name" value="UDP-2-ACETAMIDO-2-DEOXY-3-OXO-D-GLUCURONATE AMINOTRANSFERASE"/>
    <property type="match status" value="1"/>
</dbReference>
<dbReference type="InterPro" id="IPR015421">
    <property type="entry name" value="PyrdxlP-dep_Trfase_major"/>
</dbReference>
<evidence type="ECO:0000256" key="1">
    <source>
        <dbReference type="RuleBase" id="RU004508"/>
    </source>
</evidence>